<accession>A0ABT3G366</accession>
<dbReference type="EMBL" id="JAPDDR010000005">
    <property type="protein sequence ID" value="MCW1914102.1"/>
    <property type="molecule type" value="Genomic_DNA"/>
</dbReference>
<organism evidence="2 3">
    <name type="scientific">Luteolibacter rhizosphaerae</name>
    <dbReference type="NCBI Taxonomy" id="2989719"/>
    <lineage>
        <taxon>Bacteria</taxon>
        <taxon>Pseudomonadati</taxon>
        <taxon>Verrucomicrobiota</taxon>
        <taxon>Verrucomicrobiia</taxon>
        <taxon>Verrucomicrobiales</taxon>
        <taxon>Verrucomicrobiaceae</taxon>
        <taxon>Luteolibacter</taxon>
    </lineage>
</organism>
<feature type="signal peptide" evidence="1">
    <location>
        <begin position="1"/>
        <end position="18"/>
    </location>
</feature>
<proteinExistence type="predicted"/>
<evidence type="ECO:0000313" key="3">
    <source>
        <dbReference type="Proteomes" id="UP001165653"/>
    </source>
</evidence>
<keyword evidence="3" id="KW-1185">Reference proteome</keyword>
<gene>
    <name evidence="2" type="ORF">OJ996_10980</name>
</gene>
<evidence type="ECO:0000313" key="2">
    <source>
        <dbReference type="EMBL" id="MCW1914102.1"/>
    </source>
</evidence>
<dbReference type="PROSITE" id="PS51257">
    <property type="entry name" value="PROKAR_LIPOPROTEIN"/>
    <property type="match status" value="1"/>
</dbReference>
<protein>
    <submittedName>
        <fullName evidence="2">Uncharacterized protein</fullName>
    </submittedName>
</protein>
<dbReference type="Proteomes" id="UP001165653">
    <property type="component" value="Unassembled WGS sequence"/>
</dbReference>
<comment type="caution">
    <text evidence="2">The sequence shown here is derived from an EMBL/GenBank/DDBJ whole genome shotgun (WGS) entry which is preliminary data.</text>
</comment>
<reference evidence="2" key="1">
    <citation type="submission" date="2022-10" db="EMBL/GenBank/DDBJ databases">
        <title>Luteolibacter sp. GHJ8, whole genome shotgun sequencing project.</title>
        <authorList>
            <person name="Zhao G."/>
            <person name="Shen L."/>
        </authorList>
    </citation>
    <scope>NUCLEOTIDE SEQUENCE</scope>
    <source>
        <strain evidence="2">GHJ8</strain>
    </source>
</reference>
<sequence length="129" mass="14038">MSRLIQLTVAANCLLALAACAPAYRNSPENAAKVAPRPSVTLEKQIAVDDEWALDPGVYSPLRRMGKATVYANKETDIRNLRSGRTSSGGFFWVDGAPSPGGYCRFNYAPMGVSGWFPYASDALKHIKR</sequence>
<keyword evidence="1" id="KW-0732">Signal</keyword>
<feature type="chain" id="PRO_5046547082" evidence="1">
    <location>
        <begin position="19"/>
        <end position="129"/>
    </location>
</feature>
<dbReference type="RefSeq" id="WP_264513608.1">
    <property type="nucleotide sequence ID" value="NZ_JAPDDR010000005.1"/>
</dbReference>
<name>A0ABT3G366_9BACT</name>
<evidence type="ECO:0000256" key="1">
    <source>
        <dbReference type="SAM" id="SignalP"/>
    </source>
</evidence>